<reference evidence="4" key="2">
    <citation type="submission" date="2009-11" db="EMBL/GenBank/DDBJ databases">
        <title>The Genome Sequence of Allomyces macrogynus strain ATCC 38327.</title>
        <authorList>
            <consortium name="The Broad Institute Genome Sequencing Platform"/>
            <person name="Russ C."/>
            <person name="Cuomo C."/>
            <person name="Shea T."/>
            <person name="Young S.K."/>
            <person name="Zeng Q."/>
            <person name="Koehrsen M."/>
            <person name="Haas B."/>
            <person name="Borodovsky M."/>
            <person name="Guigo R."/>
            <person name="Alvarado L."/>
            <person name="Berlin A."/>
            <person name="Borenstein D."/>
            <person name="Chen Z."/>
            <person name="Engels R."/>
            <person name="Freedman E."/>
            <person name="Gellesch M."/>
            <person name="Goldberg J."/>
            <person name="Griggs A."/>
            <person name="Gujja S."/>
            <person name="Heiman D."/>
            <person name="Hepburn T."/>
            <person name="Howarth C."/>
            <person name="Jen D."/>
            <person name="Larson L."/>
            <person name="Lewis B."/>
            <person name="Mehta T."/>
            <person name="Park D."/>
            <person name="Pearson M."/>
            <person name="Roberts A."/>
            <person name="Saif S."/>
            <person name="Shenoy N."/>
            <person name="Sisk P."/>
            <person name="Stolte C."/>
            <person name="Sykes S."/>
            <person name="Walk T."/>
            <person name="White J."/>
            <person name="Yandava C."/>
            <person name="Burger G."/>
            <person name="Gray M.W."/>
            <person name="Holland P.W.H."/>
            <person name="King N."/>
            <person name="Lang F.B.F."/>
            <person name="Roger A.J."/>
            <person name="Ruiz-Trillo I."/>
            <person name="Lander E."/>
            <person name="Nusbaum C."/>
        </authorList>
    </citation>
    <scope>NUCLEOTIDE SEQUENCE [LARGE SCALE GENOMIC DNA]</scope>
    <source>
        <strain evidence="4">ATCC 38327</strain>
    </source>
</reference>
<dbReference type="eggNOG" id="ENOG502T11Z">
    <property type="taxonomic scope" value="Eukaryota"/>
</dbReference>
<name>A0A0L0SNK3_ALLM3</name>
<evidence type="ECO:0000313" key="3">
    <source>
        <dbReference type="EMBL" id="KNE64077.1"/>
    </source>
</evidence>
<keyword evidence="4" id="KW-1185">Reference proteome</keyword>
<dbReference type="OrthoDB" id="5568336at2759"/>
<dbReference type="AlphaFoldDB" id="A0A0L0SNK3"/>
<sequence>MNAAQLPTGFLKGADEDTKRRALEFWNQLNTLAAKDPAAYRKTLADTMAAAHAAETEAPAPLLTHAQTLKAKDPHSTAYGFVNVLTSDRIRPMVGTEIPMMISRSRILDDESAKPFVIDVVVHPDVVEKAAKEDEFRTDLRALIWDSVRSTQLSIPIVAPNWNKLDTYKGPWLWNNGGTQKTDLELCDAAGAAGLTPLSVLGKLGHAHVGAAVDETETASDFQLQLPTNTPSGKHPPGSTTTLIQELTPAAKAPRDPGLAKLDCAPASAPPRQLAPSPKPAEPARVDGMVAQFLASAPPRARRTAYQRSGSTRVLAFPLADVISEWKYAAELLPDARVLHFVPQLPSLPILSVHLFPEGGQLLVGPKVVHALLDWQGTVDFPNDFAIGFSKKIKTLSVTLKS</sequence>
<dbReference type="Pfam" id="PF08190">
    <property type="entry name" value="PIH1"/>
    <property type="match status" value="1"/>
</dbReference>
<evidence type="ECO:0000256" key="1">
    <source>
        <dbReference type="SAM" id="MobiDB-lite"/>
    </source>
</evidence>
<evidence type="ECO:0000259" key="2">
    <source>
        <dbReference type="Pfam" id="PF08190"/>
    </source>
</evidence>
<dbReference type="STRING" id="578462.A0A0L0SNK3"/>
<dbReference type="EMBL" id="GG745343">
    <property type="protein sequence ID" value="KNE64077.1"/>
    <property type="molecule type" value="Genomic_DNA"/>
</dbReference>
<protein>
    <recommendedName>
        <fullName evidence="2">PIH1 N-terminal domain-containing protein</fullName>
    </recommendedName>
</protein>
<reference evidence="3 4" key="1">
    <citation type="submission" date="2009-11" db="EMBL/GenBank/DDBJ databases">
        <title>Annotation of Allomyces macrogynus ATCC 38327.</title>
        <authorList>
            <consortium name="The Broad Institute Genome Sequencing Platform"/>
            <person name="Russ C."/>
            <person name="Cuomo C."/>
            <person name="Burger G."/>
            <person name="Gray M.W."/>
            <person name="Holland P.W.H."/>
            <person name="King N."/>
            <person name="Lang F.B.F."/>
            <person name="Roger A.J."/>
            <person name="Ruiz-Trillo I."/>
            <person name="Young S.K."/>
            <person name="Zeng Q."/>
            <person name="Gargeya S."/>
            <person name="Fitzgerald M."/>
            <person name="Haas B."/>
            <person name="Abouelleil A."/>
            <person name="Alvarado L."/>
            <person name="Arachchi H.M."/>
            <person name="Berlin A."/>
            <person name="Chapman S.B."/>
            <person name="Gearin G."/>
            <person name="Goldberg J."/>
            <person name="Griggs A."/>
            <person name="Gujja S."/>
            <person name="Hansen M."/>
            <person name="Heiman D."/>
            <person name="Howarth C."/>
            <person name="Larimer J."/>
            <person name="Lui A."/>
            <person name="MacDonald P.J.P."/>
            <person name="McCowen C."/>
            <person name="Montmayeur A."/>
            <person name="Murphy C."/>
            <person name="Neiman D."/>
            <person name="Pearson M."/>
            <person name="Priest M."/>
            <person name="Roberts A."/>
            <person name="Saif S."/>
            <person name="Shea T."/>
            <person name="Sisk P."/>
            <person name="Stolte C."/>
            <person name="Sykes S."/>
            <person name="Wortman J."/>
            <person name="Nusbaum C."/>
            <person name="Birren B."/>
        </authorList>
    </citation>
    <scope>NUCLEOTIDE SEQUENCE [LARGE SCALE GENOMIC DNA]</scope>
    <source>
        <strain evidence="3 4">ATCC 38327</strain>
    </source>
</reference>
<gene>
    <name evidence="3" type="ORF">AMAG_09135</name>
</gene>
<dbReference type="InterPro" id="IPR012981">
    <property type="entry name" value="PIH1_N"/>
</dbReference>
<proteinExistence type="predicted"/>
<dbReference type="Proteomes" id="UP000054350">
    <property type="component" value="Unassembled WGS sequence"/>
</dbReference>
<organism evidence="3 4">
    <name type="scientific">Allomyces macrogynus (strain ATCC 38327)</name>
    <name type="common">Allomyces javanicus var. macrogynus</name>
    <dbReference type="NCBI Taxonomy" id="578462"/>
    <lineage>
        <taxon>Eukaryota</taxon>
        <taxon>Fungi</taxon>
        <taxon>Fungi incertae sedis</taxon>
        <taxon>Blastocladiomycota</taxon>
        <taxon>Blastocladiomycetes</taxon>
        <taxon>Blastocladiales</taxon>
        <taxon>Blastocladiaceae</taxon>
        <taxon>Allomyces</taxon>
    </lineage>
</organism>
<feature type="region of interest" description="Disordered" evidence="1">
    <location>
        <begin position="250"/>
        <end position="282"/>
    </location>
</feature>
<evidence type="ECO:0000313" key="4">
    <source>
        <dbReference type="Proteomes" id="UP000054350"/>
    </source>
</evidence>
<accession>A0A0L0SNK3</accession>
<feature type="domain" description="PIH1 N-terminal" evidence="2">
    <location>
        <begin position="96"/>
        <end position="150"/>
    </location>
</feature>
<dbReference type="VEuPathDB" id="FungiDB:AMAG_09135"/>